<reference evidence="2 3" key="1">
    <citation type="submission" date="2019-04" db="EMBL/GenBank/DDBJ databases">
        <title>Chromosome genome assembly for Takifugu flavidus.</title>
        <authorList>
            <person name="Xiao S."/>
        </authorList>
    </citation>
    <scope>NUCLEOTIDE SEQUENCE [LARGE SCALE GENOMIC DNA]</scope>
    <source>
        <strain evidence="2">HTHZ2018</strain>
        <tissue evidence="2">Muscle</tissue>
    </source>
</reference>
<evidence type="ECO:0000256" key="1">
    <source>
        <dbReference type="SAM" id="MobiDB-lite"/>
    </source>
</evidence>
<name>A0A5C6NTC9_9TELE</name>
<proteinExistence type="predicted"/>
<protein>
    <submittedName>
        <fullName evidence="2">Uncharacterized protein</fullName>
    </submittedName>
</protein>
<sequence>MSHQEAAPWPAQDEGERLHLSPGLGAAGGPPGGADGSGRGEGCLGIPPEAAAPATRIRISGRKRITAIRPTIPVQLLPQRGGVVEPCSGHLLAHLQDISDSCLFKV</sequence>
<dbReference type="Proteomes" id="UP000324091">
    <property type="component" value="Chromosome 17"/>
</dbReference>
<feature type="compositionally biased region" description="Gly residues" evidence="1">
    <location>
        <begin position="25"/>
        <end position="43"/>
    </location>
</feature>
<evidence type="ECO:0000313" key="3">
    <source>
        <dbReference type="Proteomes" id="UP000324091"/>
    </source>
</evidence>
<feature type="region of interest" description="Disordered" evidence="1">
    <location>
        <begin position="1"/>
        <end position="49"/>
    </location>
</feature>
<dbReference type="AlphaFoldDB" id="A0A5C6NTC9"/>
<comment type="caution">
    <text evidence="2">The sequence shown here is derived from an EMBL/GenBank/DDBJ whole genome shotgun (WGS) entry which is preliminary data.</text>
</comment>
<accession>A0A5C6NTC9</accession>
<gene>
    <name evidence="2" type="ORF">D4764_17G0002450</name>
</gene>
<evidence type="ECO:0000313" key="2">
    <source>
        <dbReference type="EMBL" id="TWW70762.1"/>
    </source>
</evidence>
<keyword evidence="3" id="KW-1185">Reference proteome</keyword>
<dbReference type="EMBL" id="RHFK02000009">
    <property type="protein sequence ID" value="TWW70762.1"/>
    <property type="molecule type" value="Genomic_DNA"/>
</dbReference>
<organism evidence="2 3">
    <name type="scientific">Takifugu flavidus</name>
    <name type="common">sansaifugu</name>
    <dbReference type="NCBI Taxonomy" id="433684"/>
    <lineage>
        <taxon>Eukaryota</taxon>
        <taxon>Metazoa</taxon>
        <taxon>Chordata</taxon>
        <taxon>Craniata</taxon>
        <taxon>Vertebrata</taxon>
        <taxon>Euteleostomi</taxon>
        <taxon>Actinopterygii</taxon>
        <taxon>Neopterygii</taxon>
        <taxon>Teleostei</taxon>
        <taxon>Neoteleostei</taxon>
        <taxon>Acanthomorphata</taxon>
        <taxon>Eupercaria</taxon>
        <taxon>Tetraodontiformes</taxon>
        <taxon>Tetradontoidea</taxon>
        <taxon>Tetraodontidae</taxon>
        <taxon>Takifugu</taxon>
    </lineage>
</organism>